<dbReference type="OrthoDB" id="1698854at2"/>
<name>A0A4P8Y0K6_9FIRM</name>
<evidence type="ECO:0000313" key="3">
    <source>
        <dbReference type="Proteomes" id="UP000301475"/>
    </source>
</evidence>
<reference evidence="2 3" key="1">
    <citation type="submission" date="2019-04" db="EMBL/GenBank/DDBJ databases">
        <authorList>
            <person name="Embree M."/>
            <person name="Gaffney J.R."/>
        </authorList>
    </citation>
    <scope>NUCLEOTIDE SEQUENCE [LARGE SCALE GENOMIC DNA]</scope>
    <source>
        <strain evidence="2 3">JE7A12</strain>
    </source>
</reference>
<keyword evidence="1" id="KW-1133">Transmembrane helix</keyword>
<dbReference type="EMBL" id="CP039381">
    <property type="protein sequence ID" value="QCT08039.1"/>
    <property type="molecule type" value="Genomic_DNA"/>
</dbReference>
<evidence type="ECO:0000313" key="2">
    <source>
        <dbReference type="EMBL" id="QCT08039.1"/>
    </source>
</evidence>
<feature type="transmembrane region" description="Helical" evidence="1">
    <location>
        <begin position="67"/>
        <end position="90"/>
    </location>
</feature>
<dbReference type="KEGG" id="ruj:E5Z56_10145"/>
<keyword evidence="3" id="KW-1185">Reference proteome</keyword>
<sequence length="94" mass="10853">MMLYFLIIYLVIVNIIAIALTIYDKRASVLGSWRVRESTLMLFSFLGSSVLMYLTMRIIHHKTRHPLFMVGIPIIFVLQIIFTLVVLYAVGYLG</sequence>
<proteinExistence type="predicted"/>
<feature type="transmembrane region" description="Helical" evidence="1">
    <location>
        <begin position="35"/>
        <end position="55"/>
    </location>
</feature>
<accession>A0A4P8Y0K6</accession>
<dbReference type="Proteomes" id="UP000301475">
    <property type="component" value="Chromosome"/>
</dbReference>
<dbReference type="Pfam" id="PF06961">
    <property type="entry name" value="DUF1294"/>
    <property type="match status" value="1"/>
</dbReference>
<keyword evidence="1" id="KW-0812">Transmembrane</keyword>
<evidence type="ECO:0000256" key="1">
    <source>
        <dbReference type="SAM" id="Phobius"/>
    </source>
</evidence>
<gene>
    <name evidence="2" type="ORF">E5Z56_10145</name>
</gene>
<dbReference type="InterPro" id="IPR010718">
    <property type="entry name" value="DUF1294"/>
</dbReference>
<protein>
    <submittedName>
        <fullName evidence="2">DUF1294 domain-containing protein</fullName>
    </submittedName>
</protein>
<feature type="transmembrane region" description="Helical" evidence="1">
    <location>
        <begin position="6"/>
        <end position="23"/>
    </location>
</feature>
<dbReference type="AlphaFoldDB" id="A0A4P8Y0K6"/>
<keyword evidence="1" id="KW-0472">Membrane</keyword>
<organism evidence="2 3">
    <name type="scientific">Ruminococcus bovis</name>
    <dbReference type="NCBI Taxonomy" id="2564099"/>
    <lineage>
        <taxon>Bacteria</taxon>
        <taxon>Bacillati</taxon>
        <taxon>Bacillota</taxon>
        <taxon>Clostridia</taxon>
        <taxon>Eubacteriales</taxon>
        <taxon>Oscillospiraceae</taxon>
        <taxon>Ruminococcus</taxon>
    </lineage>
</organism>